<comment type="caution">
    <text evidence="1">The sequence shown here is derived from an EMBL/GenBank/DDBJ whole genome shotgun (WGS) entry which is preliminary data.</text>
</comment>
<dbReference type="Gene3D" id="1.10.443.10">
    <property type="entry name" value="Intergrase catalytic core"/>
    <property type="match status" value="1"/>
</dbReference>
<dbReference type="Proteomes" id="UP001481677">
    <property type="component" value="Unassembled WGS sequence"/>
</dbReference>
<dbReference type="EMBL" id="JAZHGA010000055">
    <property type="protein sequence ID" value="MEM5345805.1"/>
    <property type="molecule type" value="Genomic_DNA"/>
</dbReference>
<accession>A0ABU9RFG1</accession>
<keyword evidence="2" id="KW-1185">Reference proteome</keyword>
<sequence>MANSQKVRIHGVKRVRVETPEQYARRLQLQAERKARKRAAAPEPPIAETLYHAAEEDTVESCERYFTQYSGSRLQSLRPMNWLSAPTRYVGREHVNVASLGEHWFGPMLAWLDNRVLKGFETESDARQALVVLADYLFLYLPWWIELHPGCPIEVPTSPKEFSRFFFVSRMSIDSSSPDDASASTPRTLLEMLALRRPSADSFNLVLVQLERFFQFVITAYEANDQVAGPKMSNPIRLYFDKRKGKSRTKTNKVPFDETTYPHLVHFSQAVEAFGEYLQQLAYDRYPFGDTKLYARGYDTETWGYVPIVCYRGRIYPIRWIPNVFGLATREFHMNPEGAAGIYVSGTRINTGGNRKQEIRVPHLTVLRLLMGLIETGLRGQGIQWLDRKKWDSMNDRPVPISALYTAMPAEAFTKMYVNTDKSKDGPWTTFISWRVRRSFLAEQFFQESIAEGMIDAEVPYEYRESSRFESVVPLFRGYMATGPYHDATYVNYWRALLLGFQVYYNSRVAYSSRHPGGVPILLQEPAEFFVLVPRFQPDGVSIEVTQSTNGPYCAISWLTVNTPHACRATYASLRDGDLEVSEIAEQLGHENELTTTGYQIPSESRLREKLQKADRKLIGYAIDGSSEELLHPESPRSAVRQSFARDRNATIDAFGFVNGVTLWSTDELTEDKEDALELLRASPASVIAWHPTHACPVGNQCPRDIIPKIGGPRRCGLCPLAAKCVDHLPAIAAKKNELRERIVSTSRRIRKMEAANADPELIAELYRQRELDTKEFMGWELSEQILYDQAERLGSEGLTRYHVDSPELVRLHLERVSRNPTDSEFFLQRIAESNAYPSMETPEVRARAARYIRAILARAGYEDAATTEIEPYEELRCFASLVKPFMDAKGYGIDDLAKILAPTDSPRRLHATRHPLLELPLN</sequence>
<evidence type="ECO:0008006" key="3">
    <source>
        <dbReference type="Google" id="ProtNLM"/>
    </source>
</evidence>
<protein>
    <recommendedName>
        <fullName evidence="3">Integrase</fullName>
    </recommendedName>
</protein>
<dbReference type="RefSeq" id="WP_342959692.1">
    <property type="nucleotide sequence ID" value="NZ_JAZHFZ010000038.1"/>
</dbReference>
<proteinExistence type="predicted"/>
<evidence type="ECO:0000313" key="1">
    <source>
        <dbReference type="EMBL" id="MEM5345805.1"/>
    </source>
</evidence>
<evidence type="ECO:0000313" key="2">
    <source>
        <dbReference type="Proteomes" id="UP001481677"/>
    </source>
</evidence>
<organism evidence="1 2">
    <name type="scientific">Paraburkholderia azotifigens</name>
    <dbReference type="NCBI Taxonomy" id="2057004"/>
    <lineage>
        <taxon>Bacteria</taxon>
        <taxon>Pseudomonadati</taxon>
        <taxon>Pseudomonadota</taxon>
        <taxon>Betaproteobacteria</taxon>
        <taxon>Burkholderiales</taxon>
        <taxon>Burkholderiaceae</taxon>
        <taxon>Paraburkholderia</taxon>
    </lineage>
</organism>
<gene>
    <name evidence="1" type="ORF">V4C56_40060</name>
</gene>
<name>A0ABU9RFG1_9BURK</name>
<reference evidence="1 2" key="1">
    <citation type="submission" date="2024-01" db="EMBL/GenBank/DDBJ databases">
        <title>The diversity of rhizobia nodulating Mimosa spp. in eleven states of Brazil covering several biomes is determined by host plant, location, and edaphic factors.</title>
        <authorList>
            <person name="Rouws L."/>
            <person name="Barauna A."/>
            <person name="Beukes C."/>
            <person name="De Faria S.M."/>
            <person name="Gross E."/>
            <person name="Dos Reis Junior F.B."/>
            <person name="Simon M."/>
            <person name="Maluk M."/>
            <person name="Odee D.W."/>
            <person name="Kenicer G."/>
            <person name="Young J.P.W."/>
            <person name="Reis V.M."/>
            <person name="Zilli J."/>
            <person name="James E.K."/>
        </authorList>
    </citation>
    <scope>NUCLEOTIDE SEQUENCE [LARGE SCALE GENOMIC DNA]</scope>
    <source>
        <strain evidence="1 2">JPY530</strain>
    </source>
</reference>
<dbReference type="InterPro" id="IPR013762">
    <property type="entry name" value="Integrase-like_cat_sf"/>
</dbReference>